<dbReference type="Gene3D" id="1.10.3720.10">
    <property type="entry name" value="MetI-like"/>
    <property type="match status" value="1"/>
</dbReference>
<dbReference type="Pfam" id="PF00528">
    <property type="entry name" value="BPD_transp_1"/>
    <property type="match status" value="1"/>
</dbReference>
<name>A0ABV1UTI4_9ACTN</name>
<feature type="transmembrane region" description="Helical" evidence="7">
    <location>
        <begin position="159"/>
        <end position="179"/>
    </location>
</feature>
<comment type="caution">
    <text evidence="9">The sequence shown here is derived from an EMBL/GenBank/DDBJ whole genome shotgun (WGS) entry which is preliminary data.</text>
</comment>
<keyword evidence="3" id="KW-1003">Cell membrane</keyword>
<keyword evidence="10" id="KW-1185">Reference proteome</keyword>
<protein>
    <submittedName>
        <fullName evidence="9">Carbohydrate ABC transporter permease</fullName>
    </submittedName>
</protein>
<feature type="transmembrane region" description="Helical" evidence="7">
    <location>
        <begin position="127"/>
        <end position="147"/>
    </location>
</feature>
<feature type="transmembrane region" description="Helical" evidence="7">
    <location>
        <begin position="279"/>
        <end position="299"/>
    </location>
</feature>
<dbReference type="PANTHER" id="PTHR43744:SF9">
    <property type="entry name" value="POLYGALACTURONAN_RHAMNOGALACTURONAN TRANSPORT SYSTEM PERMEASE PROTEIN YTCP"/>
    <property type="match status" value="1"/>
</dbReference>
<gene>
    <name evidence="9" type="ORF">ABT276_12200</name>
</gene>
<dbReference type="CDD" id="cd06261">
    <property type="entry name" value="TM_PBP2"/>
    <property type="match status" value="1"/>
</dbReference>
<dbReference type="PANTHER" id="PTHR43744">
    <property type="entry name" value="ABC TRANSPORTER PERMEASE PROTEIN MG189-RELATED-RELATED"/>
    <property type="match status" value="1"/>
</dbReference>
<keyword evidence="2 7" id="KW-0813">Transport</keyword>
<feature type="domain" description="ABC transmembrane type-1" evidence="8">
    <location>
        <begin position="92"/>
        <end position="297"/>
    </location>
</feature>
<evidence type="ECO:0000256" key="7">
    <source>
        <dbReference type="RuleBase" id="RU363032"/>
    </source>
</evidence>
<comment type="similarity">
    <text evidence="7">Belongs to the binding-protein-dependent transport system permease family.</text>
</comment>
<feature type="transmembrane region" description="Helical" evidence="7">
    <location>
        <begin position="201"/>
        <end position="224"/>
    </location>
</feature>
<feature type="transmembrane region" description="Helical" evidence="7">
    <location>
        <begin position="28"/>
        <end position="52"/>
    </location>
</feature>
<dbReference type="PROSITE" id="PS50928">
    <property type="entry name" value="ABC_TM1"/>
    <property type="match status" value="1"/>
</dbReference>
<keyword evidence="4 7" id="KW-0812">Transmembrane</keyword>
<evidence type="ECO:0000256" key="3">
    <source>
        <dbReference type="ARBA" id="ARBA00022475"/>
    </source>
</evidence>
<keyword evidence="6 7" id="KW-0472">Membrane</keyword>
<dbReference type="EMBL" id="JBEPBX010000008">
    <property type="protein sequence ID" value="MER6614118.1"/>
    <property type="molecule type" value="Genomic_DNA"/>
</dbReference>
<comment type="subcellular location">
    <subcellularLocation>
        <location evidence="1 7">Cell membrane</location>
        <topology evidence="1 7">Multi-pass membrane protein</topology>
    </subcellularLocation>
</comment>
<organism evidence="9 10">
    <name type="scientific">Streptomyces xantholiticus</name>
    <dbReference type="NCBI Taxonomy" id="68285"/>
    <lineage>
        <taxon>Bacteria</taxon>
        <taxon>Bacillati</taxon>
        <taxon>Actinomycetota</taxon>
        <taxon>Actinomycetes</taxon>
        <taxon>Kitasatosporales</taxon>
        <taxon>Streptomycetaceae</taxon>
        <taxon>Streptomyces</taxon>
    </lineage>
</organism>
<evidence type="ECO:0000256" key="6">
    <source>
        <dbReference type="ARBA" id="ARBA00023136"/>
    </source>
</evidence>
<evidence type="ECO:0000256" key="4">
    <source>
        <dbReference type="ARBA" id="ARBA00022692"/>
    </source>
</evidence>
<proteinExistence type="inferred from homology"/>
<evidence type="ECO:0000313" key="10">
    <source>
        <dbReference type="Proteomes" id="UP001445472"/>
    </source>
</evidence>
<evidence type="ECO:0000256" key="2">
    <source>
        <dbReference type="ARBA" id="ARBA00022448"/>
    </source>
</evidence>
<dbReference type="Proteomes" id="UP001445472">
    <property type="component" value="Unassembled WGS sequence"/>
</dbReference>
<keyword evidence="5 7" id="KW-1133">Transmembrane helix</keyword>
<evidence type="ECO:0000256" key="1">
    <source>
        <dbReference type="ARBA" id="ARBA00004651"/>
    </source>
</evidence>
<dbReference type="InterPro" id="IPR000515">
    <property type="entry name" value="MetI-like"/>
</dbReference>
<evidence type="ECO:0000256" key="5">
    <source>
        <dbReference type="ARBA" id="ARBA00022989"/>
    </source>
</evidence>
<evidence type="ECO:0000259" key="8">
    <source>
        <dbReference type="PROSITE" id="PS50928"/>
    </source>
</evidence>
<dbReference type="SUPFAM" id="SSF161098">
    <property type="entry name" value="MetI-like"/>
    <property type="match status" value="1"/>
</dbReference>
<dbReference type="InterPro" id="IPR035906">
    <property type="entry name" value="MetI-like_sf"/>
</dbReference>
<sequence length="314" mass="34311">MSTTSTAPPCLLPAPDKPPARRGLADPLFNAATVLVIGVALAAVIYPLYFILIASVSDPDRVYEGSVWLWPSGITLDGYARILSDPTVWRGLANSAFYTALGTAVSVTLVLTGGYALSRRDLPGRRLILALIVLTLFFDGGIIPRYLVVRELGLLDTVWAIVLPNAVAVWNLVIARVYFESNIPDSLREAAALDGASDLRFFFKIVLPLAKPLIAIMVMIHVVWNWNAFFEALIYLTDESKYPLQLVLRNILVQNEVTASGHLVGDLSSYAEQQRTAGLIKYSMIVFAAAPLLALFPFLQKYFVKGLTLGAVKS</sequence>
<accession>A0ABV1UTI4</accession>
<evidence type="ECO:0000313" key="9">
    <source>
        <dbReference type="EMBL" id="MER6614118.1"/>
    </source>
</evidence>
<reference evidence="9 10" key="1">
    <citation type="submission" date="2024-06" db="EMBL/GenBank/DDBJ databases">
        <title>The Natural Products Discovery Center: Release of the First 8490 Sequenced Strains for Exploring Actinobacteria Biosynthetic Diversity.</title>
        <authorList>
            <person name="Kalkreuter E."/>
            <person name="Kautsar S.A."/>
            <person name="Yang D."/>
            <person name="Bader C.D."/>
            <person name="Teijaro C.N."/>
            <person name="Fluegel L."/>
            <person name="Davis C.M."/>
            <person name="Simpson J.R."/>
            <person name="Lauterbach L."/>
            <person name="Steele A.D."/>
            <person name="Gui C."/>
            <person name="Meng S."/>
            <person name="Li G."/>
            <person name="Viehrig K."/>
            <person name="Ye F."/>
            <person name="Su P."/>
            <person name="Kiefer A.F."/>
            <person name="Nichols A."/>
            <person name="Cepeda A.J."/>
            <person name="Yan W."/>
            <person name="Fan B."/>
            <person name="Jiang Y."/>
            <person name="Adhikari A."/>
            <person name="Zheng C.-J."/>
            <person name="Schuster L."/>
            <person name="Cowan T.M."/>
            <person name="Smanski M.J."/>
            <person name="Chevrette M.G."/>
            <person name="De Carvalho L.P.S."/>
            <person name="Shen B."/>
        </authorList>
    </citation>
    <scope>NUCLEOTIDE SEQUENCE [LARGE SCALE GENOMIC DNA]</scope>
    <source>
        <strain evidence="9 10">NPDC000837</strain>
    </source>
</reference>
<dbReference type="RefSeq" id="WP_351976020.1">
    <property type="nucleotide sequence ID" value="NZ_JBEPBX010000008.1"/>
</dbReference>
<feature type="transmembrane region" description="Helical" evidence="7">
    <location>
        <begin position="96"/>
        <end position="115"/>
    </location>
</feature>